<dbReference type="InterPro" id="IPR012188">
    <property type="entry name" value="ME_PTA"/>
</dbReference>
<dbReference type="InterPro" id="IPR042113">
    <property type="entry name" value="P_AcTrfase_dom1"/>
</dbReference>
<gene>
    <name evidence="14" type="ORF">A3F83_04095</name>
</gene>
<dbReference type="Gene3D" id="3.40.50.10950">
    <property type="match status" value="1"/>
</dbReference>
<dbReference type="AlphaFoldDB" id="A0A1F5YZC9"/>
<keyword evidence="5 9" id="KW-0479">Metal-binding</keyword>
<dbReference type="Pfam" id="PF03949">
    <property type="entry name" value="Malic_M"/>
    <property type="match status" value="1"/>
</dbReference>
<protein>
    <submittedName>
        <fullName evidence="14">Malic enzyme</fullName>
    </submittedName>
</protein>
<reference evidence="14 15" key="1">
    <citation type="journal article" date="2016" name="Nat. Commun.">
        <title>Thousands of microbial genomes shed light on interconnected biogeochemical processes in an aquifer system.</title>
        <authorList>
            <person name="Anantharaman K."/>
            <person name="Brown C.T."/>
            <person name="Hug L.A."/>
            <person name="Sharon I."/>
            <person name="Castelle C.J."/>
            <person name="Probst A.J."/>
            <person name="Thomas B.C."/>
            <person name="Singh A."/>
            <person name="Wilkins M.J."/>
            <person name="Karaoz U."/>
            <person name="Brodie E.L."/>
            <person name="Williams K.H."/>
            <person name="Hubbard S.S."/>
            <person name="Banfield J.F."/>
        </authorList>
    </citation>
    <scope>NUCLEOTIDE SEQUENCE [LARGE SCALE GENOMIC DNA]</scope>
</reference>
<feature type="active site" description="Proton acceptor" evidence="8">
    <location>
        <position position="91"/>
    </location>
</feature>
<evidence type="ECO:0000256" key="4">
    <source>
        <dbReference type="ARBA" id="ARBA00008756"/>
    </source>
</evidence>
<feature type="binding site" evidence="10">
    <location>
        <begin position="73"/>
        <end position="80"/>
    </location>
    <ligand>
        <name>NADP(+)</name>
        <dbReference type="ChEBI" id="CHEBI:58349"/>
    </ligand>
</feature>
<dbReference type="Pfam" id="PF00390">
    <property type="entry name" value="malic"/>
    <property type="match status" value="1"/>
</dbReference>
<keyword evidence="11" id="KW-0472">Membrane</keyword>
<dbReference type="GO" id="GO:0016746">
    <property type="term" value="F:acyltransferase activity"/>
    <property type="evidence" value="ECO:0007669"/>
    <property type="project" value="InterPro"/>
</dbReference>
<evidence type="ECO:0000256" key="7">
    <source>
        <dbReference type="ARBA" id="ARBA00023268"/>
    </source>
</evidence>
<dbReference type="InterPro" id="IPR046346">
    <property type="entry name" value="Aminoacid_DH-like_N_sf"/>
</dbReference>
<dbReference type="GO" id="GO:0016616">
    <property type="term" value="F:oxidoreductase activity, acting on the CH-OH group of donors, NAD or NADP as acceptor"/>
    <property type="evidence" value="ECO:0007669"/>
    <property type="project" value="InterPro"/>
</dbReference>
<evidence type="ECO:0000256" key="2">
    <source>
        <dbReference type="ARBA" id="ARBA00001946"/>
    </source>
</evidence>
<dbReference type="GO" id="GO:0051287">
    <property type="term" value="F:NAD binding"/>
    <property type="evidence" value="ECO:0007669"/>
    <property type="project" value="InterPro"/>
</dbReference>
<feature type="binding site" evidence="10">
    <location>
        <position position="284"/>
    </location>
    <ligand>
        <name>a divalent metal cation</name>
        <dbReference type="ChEBI" id="CHEBI:60240"/>
    </ligand>
</feature>
<dbReference type="NCBIfam" id="NF007233">
    <property type="entry name" value="PRK09653.1"/>
    <property type="match status" value="1"/>
</dbReference>
<evidence type="ECO:0000259" key="13">
    <source>
        <dbReference type="SMART" id="SM01274"/>
    </source>
</evidence>
<evidence type="ECO:0000259" key="12">
    <source>
        <dbReference type="SMART" id="SM00919"/>
    </source>
</evidence>
<dbReference type="Gene3D" id="3.40.50.720">
    <property type="entry name" value="NAD(P)-binding Rossmann-like Domain"/>
    <property type="match status" value="1"/>
</dbReference>
<dbReference type="InterPro" id="IPR036291">
    <property type="entry name" value="NAD(P)-bd_dom_sf"/>
</dbReference>
<dbReference type="SUPFAM" id="SSF53223">
    <property type="entry name" value="Aminoacid dehydrogenase-like, N-terminal domain"/>
    <property type="match status" value="1"/>
</dbReference>
<dbReference type="InterPro" id="IPR037062">
    <property type="entry name" value="Malic_N_dom_sf"/>
</dbReference>
<feature type="domain" description="Malic enzyme N-terminal" evidence="13">
    <location>
        <begin position="15"/>
        <end position="148"/>
    </location>
</feature>
<dbReference type="Pfam" id="PF01515">
    <property type="entry name" value="PTA_PTB"/>
    <property type="match status" value="1"/>
</dbReference>
<evidence type="ECO:0000313" key="14">
    <source>
        <dbReference type="EMBL" id="OGG05560.1"/>
    </source>
</evidence>
<dbReference type="InterPro" id="IPR002505">
    <property type="entry name" value="PTA_PTB"/>
</dbReference>
<keyword evidence="10" id="KW-0521">NADP</keyword>
<evidence type="ECO:0000256" key="10">
    <source>
        <dbReference type="PIRSR" id="PIRSR036684-3"/>
    </source>
</evidence>
<dbReference type="InterPro" id="IPR012302">
    <property type="entry name" value="Malic_NAD-bd"/>
</dbReference>
<dbReference type="InterPro" id="IPR042112">
    <property type="entry name" value="P_AcTrfase_dom2"/>
</dbReference>
<dbReference type="Gene3D" id="3.40.50.10380">
    <property type="entry name" value="Malic enzyme, N-terminal domain"/>
    <property type="match status" value="1"/>
</dbReference>
<keyword evidence="11" id="KW-0812">Transmembrane</keyword>
<comment type="similarity">
    <text evidence="4">In the C-terminal section; belongs to the phosphate acetyltransferase and butyryltransferase family.</text>
</comment>
<dbReference type="EMBL" id="MFIX01000043">
    <property type="protein sequence ID" value="OGG05560.1"/>
    <property type="molecule type" value="Genomic_DNA"/>
</dbReference>
<organism evidence="14 15">
    <name type="scientific">Candidatus Glassbacteria bacterium RIFCSPLOWO2_12_FULL_58_11</name>
    <dbReference type="NCBI Taxonomy" id="1817867"/>
    <lineage>
        <taxon>Bacteria</taxon>
        <taxon>Candidatus Glassiibacteriota</taxon>
    </lineage>
</organism>
<comment type="cofactor">
    <cofactor evidence="2">
        <name>Mg(2+)</name>
        <dbReference type="ChEBI" id="CHEBI:18420"/>
    </cofactor>
</comment>
<dbReference type="InterPro" id="IPR045213">
    <property type="entry name" value="Malic_NAD-bd_bact_type"/>
</dbReference>
<proteinExistence type="inferred from homology"/>
<dbReference type="InterPro" id="IPR051674">
    <property type="entry name" value="Malate_Decarboxylase"/>
</dbReference>
<feature type="domain" description="Malic enzyme NAD-binding" evidence="12">
    <location>
        <begin position="160"/>
        <end position="397"/>
    </location>
</feature>
<keyword evidence="7" id="KW-0511">Multifunctional enzyme</keyword>
<dbReference type="GO" id="GO:0006108">
    <property type="term" value="P:malate metabolic process"/>
    <property type="evidence" value="ECO:0007669"/>
    <property type="project" value="InterPro"/>
</dbReference>
<dbReference type="GO" id="GO:0046872">
    <property type="term" value="F:metal ion binding"/>
    <property type="evidence" value="ECO:0007669"/>
    <property type="project" value="UniProtKB-KW"/>
</dbReference>
<comment type="cofactor">
    <cofactor evidence="1">
        <name>Mn(2+)</name>
        <dbReference type="ChEBI" id="CHEBI:29035"/>
    </cofactor>
</comment>
<dbReference type="STRING" id="1817867.A3F83_04095"/>
<dbReference type="PANTHER" id="PTHR43237:SF4">
    <property type="entry name" value="NADP-DEPENDENT MALIC ENZYME"/>
    <property type="match status" value="1"/>
</dbReference>
<evidence type="ECO:0000256" key="3">
    <source>
        <dbReference type="ARBA" id="ARBA00007686"/>
    </source>
</evidence>
<dbReference type="InterPro" id="IPR012301">
    <property type="entry name" value="Malic_N_dom"/>
</dbReference>
<feature type="binding site" evidence="9">
    <location>
        <position position="134"/>
    </location>
    <ligand>
        <name>a divalent metal cation</name>
        <dbReference type="ChEBI" id="CHEBI:60240"/>
    </ligand>
</feature>
<dbReference type="SUPFAM" id="SSF53659">
    <property type="entry name" value="Isocitrate/Isopropylmalate dehydrogenase-like"/>
    <property type="match status" value="1"/>
</dbReference>
<keyword evidence="6" id="KW-0560">Oxidoreductase</keyword>
<evidence type="ECO:0000256" key="8">
    <source>
        <dbReference type="PIRSR" id="PIRSR036684-1"/>
    </source>
</evidence>
<keyword evidence="11" id="KW-1133">Transmembrane helix</keyword>
<comment type="similarity">
    <text evidence="3">In the N-terminal section; belongs to the malic enzymes family.</text>
</comment>
<dbReference type="Gene3D" id="3.40.50.10750">
    <property type="entry name" value="Isocitrate/Isopropylmalate dehydrogenase-like"/>
    <property type="match status" value="1"/>
</dbReference>
<dbReference type="Proteomes" id="UP000179129">
    <property type="component" value="Unassembled WGS sequence"/>
</dbReference>
<dbReference type="GO" id="GO:0004470">
    <property type="term" value="F:malic enzyme activity"/>
    <property type="evidence" value="ECO:0007669"/>
    <property type="project" value="InterPro"/>
</dbReference>
<evidence type="ECO:0000256" key="9">
    <source>
        <dbReference type="PIRSR" id="PIRSR036684-2"/>
    </source>
</evidence>
<feature type="binding site" evidence="9">
    <location>
        <position position="133"/>
    </location>
    <ligand>
        <name>a divalent metal cation</name>
        <dbReference type="ChEBI" id="CHEBI:60240"/>
    </ligand>
</feature>
<dbReference type="PIRSF" id="PIRSF036684">
    <property type="entry name" value="ME_PTA"/>
    <property type="match status" value="1"/>
</dbReference>
<dbReference type="CDD" id="cd05311">
    <property type="entry name" value="NAD_bind_2_malic_enz"/>
    <property type="match status" value="1"/>
</dbReference>
<evidence type="ECO:0000313" key="15">
    <source>
        <dbReference type="Proteomes" id="UP000179129"/>
    </source>
</evidence>
<evidence type="ECO:0000256" key="6">
    <source>
        <dbReference type="ARBA" id="ARBA00023002"/>
    </source>
</evidence>
<feature type="binding site" evidence="10">
    <location>
        <position position="159"/>
    </location>
    <ligand>
        <name>a divalent metal cation</name>
        <dbReference type="ChEBI" id="CHEBI:60240"/>
    </ligand>
</feature>
<dbReference type="FunFam" id="3.40.50.10380:FF:000003">
    <property type="entry name" value="NADP-dependent malic enzyme"/>
    <property type="match status" value="1"/>
</dbReference>
<dbReference type="SMART" id="SM01274">
    <property type="entry name" value="malic"/>
    <property type="match status" value="1"/>
</dbReference>
<dbReference type="PANTHER" id="PTHR43237">
    <property type="entry name" value="NADP-DEPENDENT MALIC ENZYME"/>
    <property type="match status" value="1"/>
</dbReference>
<dbReference type="SUPFAM" id="SSF51735">
    <property type="entry name" value="NAD(P)-binding Rossmann-fold domains"/>
    <property type="match status" value="1"/>
</dbReference>
<name>A0A1F5YZC9_9BACT</name>
<evidence type="ECO:0000256" key="5">
    <source>
        <dbReference type="ARBA" id="ARBA00022723"/>
    </source>
</evidence>
<evidence type="ECO:0000256" key="11">
    <source>
        <dbReference type="SAM" id="Phobius"/>
    </source>
</evidence>
<feature type="transmembrane region" description="Helical" evidence="11">
    <location>
        <begin position="182"/>
        <end position="204"/>
    </location>
</feature>
<comment type="caution">
    <text evidence="14">The sequence shown here is derived from an EMBL/GenBank/DDBJ whole genome shotgun (WGS) entry which is preliminary data.</text>
</comment>
<sequence length="749" mass="82737">MQKKDVLEYHAGKRPGKIQVIPTKPCSTQRDLSLAYTPGVAEPCREIARQGDDSFRYTSRGNLVAVVTNGTAVLGLGAIGARAAKPVMEGKAVLFKRFADIDVFDLEVDTRDPEEVVRLVKLLEPTFGGINLEDIKAPDCFYIEEKLIGLCDIPVFHDDQHGTAIIAGAALLNALELTGKKLAGVVIVICGAGAAGIACADLLVRMGARKAKILMCDSQGVIYQGREKGMNPYKERFAANTRKRTLEDALKGADVFIGVSGKDLLSDAMVRSMAPAPVIFALANPDPEISYSRARKLRSDAIIATGRSDFPNQVNNVLGFPYIFRGALDVRARAINFAMKLAAVKALARLAREEVPDKVRRAYGGEQLAFGPEYIIPKPFDQRVLLRVAPAVAKAAMDSGVARVKLNLEDYLHRLENMLDRSRQVLRDIFYRAQQDPRRIVLPEGSQDKILRSAQILLDENMAKPILLGDAKKLKARARELDLSLRGAQIVNPETDKRRGRYLKHLVELRWRHGVTPFEAEAKLRNRNYFAALMVELGDADGYVAGLTQHYPDTIRPALEVIRMKPGISRVSGLYIVLTDRQAYFFADTTVNIDPSAEELAEIAVCAADAADRYGFDPRVAMLSFSNFGSNRHPLAVRVRKATEIAQKLRPEYIFEGEMQADTALDQLKMAESFPLSRLKEEPNVLIFPDLQSGNISYKLLHHLGNAQTIGPVLMGMRKPVHVLQRGDDVEDIVSMVAICVVDAQESRT</sequence>
<dbReference type="SMART" id="SM00919">
    <property type="entry name" value="Malic_M"/>
    <property type="match status" value="1"/>
</dbReference>
<accession>A0A1F5YZC9</accession>
<dbReference type="FunFam" id="3.40.50.720:FF:000095">
    <property type="entry name" value="NADP-dependent malic enzyme"/>
    <property type="match status" value="1"/>
</dbReference>
<evidence type="ECO:0000256" key="1">
    <source>
        <dbReference type="ARBA" id="ARBA00001936"/>
    </source>
</evidence>